<dbReference type="SUPFAM" id="SSF48452">
    <property type="entry name" value="TPR-like"/>
    <property type="match status" value="1"/>
</dbReference>
<evidence type="ECO:0000259" key="1">
    <source>
        <dbReference type="SMART" id="SM01043"/>
    </source>
</evidence>
<dbReference type="EMBL" id="JBHSWD010000001">
    <property type="protein sequence ID" value="MFC6591887.1"/>
    <property type="molecule type" value="Genomic_DNA"/>
</dbReference>
<name>A0ABW1YF50_9DEIO</name>
<organism evidence="2 3">
    <name type="scientific">Deinococcus lacus</name>
    <dbReference type="NCBI Taxonomy" id="392561"/>
    <lineage>
        <taxon>Bacteria</taxon>
        <taxon>Thermotogati</taxon>
        <taxon>Deinococcota</taxon>
        <taxon>Deinococci</taxon>
        <taxon>Deinococcales</taxon>
        <taxon>Deinococcaceae</taxon>
        <taxon>Deinococcus</taxon>
    </lineage>
</organism>
<protein>
    <submittedName>
        <fullName evidence="2">BTAD domain-containing putative transcriptional regulator</fullName>
    </submittedName>
</protein>
<gene>
    <name evidence="2" type="ORF">ACFP81_07635</name>
</gene>
<sequence>MMSERVYGQNVQVQSLGEAAVYLGGERVVWSKSTDELFWYLHAHEAGCYRHQLLADLWQLEENPASANRFRVTLHRLRSSLGRSAVLEDHGRYHLHPDFLAASDTAQLLGALQAQCTSPQEQEEALRRAAAAGQGEYLPHISADWVQPFRAFYRAAQLRAYLALSELHCQRCECALSASTLAAALERDPLLDEQYHQRLMVCLGDLEGKYAATEYYRRYSHYLRSEVGDTPLPETVALAKNIKDGQVTCPRRALLRVP</sequence>
<accession>A0ABW1YF50</accession>
<dbReference type="RefSeq" id="WP_380082898.1">
    <property type="nucleotide sequence ID" value="NZ_JBHSWD010000001.1"/>
</dbReference>
<dbReference type="InterPro" id="IPR051677">
    <property type="entry name" value="AfsR-DnrI-RedD_regulator"/>
</dbReference>
<dbReference type="Pfam" id="PF03704">
    <property type="entry name" value="BTAD"/>
    <property type="match status" value="1"/>
</dbReference>
<comment type="caution">
    <text evidence="2">The sequence shown here is derived from an EMBL/GenBank/DDBJ whole genome shotgun (WGS) entry which is preliminary data.</text>
</comment>
<proteinExistence type="predicted"/>
<dbReference type="Gene3D" id="1.25.40.10">
    <property type="entry name" value="Tetratricopeptide repeat domain"/>
    <property type="match status" value="1"/>
</dbReference>
<reference evidence="3" key="1">
    <citation type="journal article" date="2019" name="Int. J. Syst. Evol. Microbiol.">
        <title>The Global Catalogue of Microorganisms (GCM) 10K type strain sequencing project: providing services to taxonomists for standard genome sequencing and annotation.</title>
        <authorList>
            <consortium name="The Broad Institute Genomics Platform"/>
            <consortium name="The Broad Institute Genome Sequencing Center for Infectious Disease"/>
            <person name="Wu L."/>
            <person name="Ma J."/>
        </authorList>
    </citation>
    <scope>NUCLEOTIDE SEQUENCE [LARGE SCALE GENOMIC DNA]</scope>
    <source>
        <strain evidence="3">CGMCC 1.15772</strain>
    </source>
</reference>
<evidence type="ECO:0000313" key="3">
    <source>
        <dbReference type="Proteomes" id="UP001596297"/>
    </source>
</evidence>
<keyword evidence="3" id="KW-1185">Reference proteome</keyword>
<feature type="domain" description="Bacterial transcriptional activator" evidence="1">
    <location>
        <begin position="103"/>
        <end position="243"/>
    </location>
</feature>
<dbReference type="Gene3D" id="1.10.10.10">
    <property type="entry name" value="Winged helix-like DNA-binding domain superfamily/Winged helix DNA-binding domain"/>
    <property type="match status" value="1"/>
</dbReference>
<dbReference type="InterPro" id="IPR005158">
    <property type="entry name" value="BTAD"/>
</dbReference>
<dbReference type="SMART" id="SM01043">
    <property type="entry name" value="BTAD"/>
    <property type="match status" value="1"/>
</dbReference>
<dbReference type="PANTHER" id="PTHR35807:SF2">
    <property type="entry name" value="TRANSCRIPTIONAL ACTIVATOR DOMAIN"/>
    <property type="match status" value="1"/>
</dbReference>
<dbReference type="PANTHER" id="PTHR35807">
    <property type="entry name" value="TRANSCRIPTIONAL REGULATOR REDD-RELATED"/>
    <property type="match status" value="1"/>
</dbReference>
<dbReference type="Proteomes" id="UP001596297">
    <property type="component" value="Unassembled WGS sequence"/>
</dbReference>
<dbReference type="InterPro" id="IPR036388">
    <property type="entry name" value="WH-like_DNA-bd_sf"/>
</dbReference>
<evidence type="ECO:0000313" key="2">
    <source>
        <dbReference type="EMBL" id="MFC6591887.1"/>
    </source>
</evidence>
<dbReference type="InterPro" id="IPR011990">
    <property type="entry name" value="TPR-like_helical_dom_sf"/>
</dbReference>